<keyword evidence="3" id="KW-1185">Reference proteome</keyword>
<organism evidence="2 3">
    <name type="scientific">Lithospermum erythrorhizon</name>
    <name type="common">Purple gromwell</name>
    <name type="synonym">Lithospermum officinale var. erythrorhizon</name>
    <dbReference type="NCBI Taxonomy" id="34254"/>
    <lineage>
        <taxon>Eukaryota</taxon>
        <taxon>Viridiplantae</taxon>
        <taxon>Streptophyta</taxon>
        <taxon>Embryophyta</taxon>
        <taxon>Tracheophyta</taxon>
        <taxon>Spermatophyta</taxon>
        <taxon>Magnoliopsida</taxon>
        <taxon>eudicotyledons</taxon>
        <taxon>Gunneridae</taxon>
        <taxon>Pentapetalae</taxon>
        <taxon>asterids</taxon>
        <taxon>lamiids</taxon>
        <taxon>Boraginales</taxon>
        <taxon>Boraginaceae</taxon>
        <taxon>Boraginoideae</taxon>
        <taxon>Lithospermeae</taxon>
        <taxon>Lithospermum</taxon>
    </lineage>
</organism>
<accession>A0AAV3NPV4</accession>
<proteinExistence type="predicted"/>
<reference evidence="2 3" key="1">
    <citation type="submission" date="2024-01" db="EMBL/GenBank/DDBJ databases">
        <title>The complete chloroplast genome sequence of Lithospermum erythrorhizon: insights into the phylogenetic relationship among Boraginaceae species and the maternal lineages of purple gromwells.</title>
        <authorList>
            <person name="Okada T."/>
            <person name="Watanabe K."/>
        </authorList>
    </citation>
    <scope>NUCLEOTIDE SEQUENCE [LARGE SCALE GENOMIC DNA]</scope>
</reference>
<evidence type="ECO:0000313" key="3">
    <source>
        <dbReference type="Proteomes" id="UP001454036"/>
    </source>
</evidence>
<sequence>MKFQLNQLPCSHAIRACRERDLSIYTVASRLYTLECLRMAYAIPVNPVQHRSEGGRRKNKRIPSQGEEITRKRCGRCREYGHNKKTCIGNYVPMGTHDK</sequence>
<name>A0AAV3NPV4_LITER</name>
<dbReference type="EMBL" id="BAABME010000241">
    <property type="protein sequence ID" value="GAA0141008.1"/>
    <property type="molecule type" value="Genomic_DNA"/>
</dbReference>
<dbReference type="Proteomes" id="UP001454036">
    <property type="component" value="Unassembled WGS sequence"/>
</dbReference>
<evidence type="ECO:0000313" key="2">
    <source>
        <dbReference type="EMBL" id="GAA0141008.1"/>
    </source>
</evidence>
<comment type="caution">
    <text evidence="2">The sequence shown here is derived from an EMBL/GenBank/DDBJ whole genome shotgun (WGS) entry which is preliminary data.</text>
</comment>
<evidence type="ECO:0008006" key="4">
    <source>
        <dbReference type="Google" id="ProtNLM"/>
    </source>
</evidence>
<feature type="region of interest" description="Disordered" evidence="1">
    <location>
        <begin position="49"/>
        <end position="68"/>
    </location>
</feature>
<dbReference type="AlphaFoldDB" id="A0AAV3NPV4"/>
<evidence type="ECO:0000256" key="1">
    <source>
        <dbReference type="SAM" id="MobiDB-lite"/>
    </source>
</evidence>
<protein>
    <recommendedName>
        <fullName evidence="4">Zinc finger protein</fullName>
    </recommendedName>
</protein>
<gene>
    <name evidence="2" type="ORF">LIER_02250</name>
</gene>